<dbReference type="InterPro" id="IPR015943">
    <property type="entry name" value="WD40/YVTN_repeat-like_dom_sf"/>
</dbReference>
<dbReference type="SUPFAM" id="SSF110296">
    <property type="entry name" value="Oligoxyloglucan reducing end-specific cellobiohydrolase"/>
    <property type="match status" value="1"/>
</dbReference>
<dbReference type="AlphaFoldDB" id="A0A2W1MV64"/>
<dbReference type="CDD" id="cd15482">
    <property type="entry name" value="Sialidase_non-viral"/>
    <property type="match status" value="1"/>
</dbReference>
<gene>
    <name evidence="2" type="ORF">DNU06_15135</name>
</gene>
<sequence length="380" mass="42023">MNLNINSLILIILPLNPYWSINPIPLNLLILVWIKERIAAIMKMKHKKKYRFTISLFFALLLTSCNPFSIQLLYQGETSVKTHARALDYQDSLLYIGSQKGNVTTFDYVNLCEVDNVPISGAEDLRGLVIGPQKSIICINSGKEGNVYLQNDSAFQTVFKQSDLFLDGICINDQGIGFAFGDPIDSKFSILKTVDSGVTWHWMDTNCLPNALVNEAAYAASNCSMQLIDSTIYIGTGGGAVTRVLKSTDMGESWQYLNTPMVAGASYGIYALSFWNAQEGVITGGSYLDSSYCDSMTFITNDGGQSWTNISKGLPGYMSSIQSSKDGKLIVATGRMGTYYSLNQGEKWKLLTKRAYYTVKFSDSYVFLSGKNGRIGIYSF</sequence>
<name>A0A2W1MV64_9FLAO</name>
<comment type="caution">
    <text evidence="2">The sequence shown here is derived from an EMBL/GenBank/DDBJ whole genome shotgun (WGS) entry which is preliminary data.</text>
</comment>
<protein>
    <recommendedName>
        <fullName evidence="4">Photosynthesis system II assembly factor Ycf48/Hcf136-like domain-containing protein</fullName>
    </recommendedName>
</protein>
<dbReference type="PANTHER" id="PTHR47199:SF2">
    <property type="entry name" value="PHOTOSYSTEM II STABILITY_ASSEMBLY FACTOR HCF136, CHLOROPLASTIC"/>
    <property type="match status" value="1"/>
</dbReference>
<dbReference type="EMBL" id="QKSB01000013">
    <property type="protein sequence ID" value="PZE15979.1"/>
    <property type="molecule type" value="Genomic_DNA"/>
</dbReference>
<accession>A0A2W1MV64</accession>
<feature type="transmembrane region" description="Helical" evidence="1">
    <location>
        <begin position="54"/>
        <end position="74"/>
    </location>
</feature>
<organism evidence="2 3">
    <name type="scientific">Putridiphycobacter roseus</name>
    <dbReference type="NCBI Taxonomy" id="2219161"/>
    <lineage>
        <taxon>Bacteria</taxon>
        <taxon>Pseudomonadati</taxon>
        <taxon>Bacteroidota</taxon>
        <taxon>Flavobacteriia</taxon>
        <taxon>Flavobacteriales</taxon>
        <taxon>Crocinitomicaceae</taxon>
        <taxon>Putridiphycobacter</taxon>
    </lineage>
</organism>
<dbReference type="Gene3D" id="2.130.10.10">
    <property type="entry name" value="YVTN repeat-like/Quinoprotein amine dehydrogenase"/>
    <property type="match status" value="2"/>
</dbReference>
<proteinExistence type="predicted"/>
<dbReference type="PANTHER" id="PTHR47199">
    <property type="entry name" value="PHOTOSYSTEM II STABILITY/ASSEMBLY FACTOR HCF136, CHLOROPLASTIC"/>
    <property type="match status" value="1"/>
</dbReference>
<evidence type="ECO:0000313" key="3">
    <source>
        <dbReference type="Proteomes" id="UP000249248"/>
    </source>
</evidence>
<evidence type="ECO:0000256" key="1">
    <source>
        <dbReference type="SAM" id="Phobius"/>
    </source>
</evidence>
<keyword evidence="1" id="KW-0472">Membrane</keyword>
<feature type="transmembrane region" description="Helical" evidence="1">
    <location>
        <begin position="17"/>
        <end position="34"/>
    </location>
</feature>
<keyword evidence="3" id="KW-1185">Reference proteome</keyword>
<reference evidence="2 3" key="1">
    <citation type="submission" date="2018-06" db="EMBL/GenBank/DDBJ databases">
        <title>The draft genome sequence of Crocinitomix sp. SM1701.</title>
        <authorList>
            <person name="Zhang X."/>
        </authorList>
    </citation>
    <scope>NUCLEOTIDE SEQUENCE [LARGE SCALE GENOMIC DNA]</scope>
    <source>
        <strain evidence="2 3">SM1701</strain>
    </source>
</reference>
<dbReference type="Proteomes" id="UP000249248">
    <property type="component" value="Unassembled WGS sequence"/>
</dbReference>
<keyword evidence="1" id="KW-0812">Transmembrane</keyword>
<evidence type="ECO:0000313" key="2">
    <source>
        <dbReference type="EMBL" id="PZE15979.1"/>
    </source>
</evidence>
<keyword evidence="1" id="KW-1133">Transmembrane helix</keyword>
<evidence type="ECO:0008006" key="4">
    <source>
        <dbReference type="Google" id="ProtNLM"/>
    </source>
</evidence>